<organism evidence="2">
    <name type="scientific">Haptolina brevifila</name>
    <dbReference type="NCBI Taxonomy" id="156173"/>
    <lineage>
        <taxon>Eukaryota</taxon>
        <taxon>Haptista</taxon>
        <taxon>Haptophyta</taxon>
        <taxon>Prymnesiophyceae</taxon>
        <taxon>Prymnesiales</taxon>
        <taxon>Prymnesiaceae</taxon>
        <taxon>Haptolina</taxon>
    </lineage>
</organism>
<evidence type="ECO:0000313" key="2">
    <source>
        <dbReference type="EMBL" id="CAD9453203.1"/>
    </source>
</evidence>
<feature type="region of interest" description="Disordered" evidence="1">
    <location>
        <begin position="220"/>
        <end position="256"/>
    </location>
</feature>
<proteinExistence type="predicted"/>
<protein>
    <submittedName>
        <fullName evidence="2">Uncharacterized protein</fullName>
    </submittedName>
</protein>
<feature type="compositionally biased region" description="Gly residues" evidence="1">
    <location>
        <begin position="122"/>
        <end position="136"/>
    </location>
</feature>
<feature type="region of interest" description="Disordered" evidence="1">
    <location>
        <begin position="271"/>
        <end position="312"/>
    </location>
</feature>
<gene>
    <name evidence="2" type="ORF">CBRE1094_LOCUS16874</name>
</gene>
<dbReference type="EMBL" id="HBGU01030862">
    <property type="protein sequence ID" value="CAD9453203.1"/>
    <property type="molecule type" value="Transcribed_RNA"/>
</dbReference>
<dbReference type="AlphaFoldDB" id="A0A7S2GJ79"/>
<sequence>MFDPDDEIEDMDNGPILSTQDWVEEQEHEKYSLIAQLHKHLDNFPSAPCQPALITQLLQYFERAPAGSSRTAQSDHKFIRTSETGVVQTSHGGDPSARSSFGDPDLDATSHAAAPPRAGAGASVGGSADGDGGAGGSATALPLNGVAGDAGAGGGGGGDGVGGDGGGGGALPLAGVDGDAGAGSGGSADGVGRALSLGDGAPRPPTLVSSAAISRFRPRLPELNHQGCGPTQVPRLSPRASSPEIPNSVGPPFARAPATGDFLRAVGHVVPQCHGHDDSQGRGRRQHPRPSSKLGPSLAPRRVANGPSNQADHLSLMLKGGRAGTRTLTTL</sequence>
<name>A0A7S2GJ79_9EUKA</name>
<accession>A0A7S2GJ79</accession>
<feature type="region of interest" description="Disordered" evidence="1">
    <location>
        <begin position="68"/>
        <end position="136"/>
    </location>
</feature>
<feature type="compositionally biased region" description="Low complexity" evidence="1">
    <location>
        <begin position="109"/>
        <end position="121"/>
    </location>
</feature>
<reference evidence="2" key="1">
    <citation type="submission" date="2021-01" db="EMBL/GenBank/DDBJ databases">
        <authorList>
            <person name="Corre E."/>
            <person name="Pelletier E."/>
            <person name="Niang G."/>
            <person name="Scheremetjew M."/>
            <person name="Finn R."/>
            <person name="Kale V."/>
            <person name="Holt S."/>
            <person name="Cochrane G."/>
            <person name="Meng A."/>
            <person name="Brown T."/>
            <person name="Cohen L."/>
        </authorList>
    </citation>
    <scope>NUCLEOTIDE SEQUENCE</scope>
    <source>
        <strain evidence="2">UTEX LB 985</strain>
    </source>
</reference>
<feature type="compositionally biased region" description="Polar residues" evidence="1">
    <location>
        <begin position="81"/>
        <end position="91"/>
    </location>
</feature>
<evidence type="ECO:0000256" key="1">
    <source>
        <dbReference type="SAM" id="MobiDB-lite"/>
    </source>
</evidence>